<keyword evidence="1" id="KW-0812">Transmembrane</keyword>
<name>W6UTG2_ECHGR</name>
<dbReference type="KEGG" id="egl:EGR_01064"/>
<keyword evidence="1" id="KW-0472">Membrane</keyword>
<evidence type="ECO:0000256" key="1">
    <source>
        <dbReference type="SAM" id="Phobius"/>
    </source>
</evidence>
<dbReference type="CTD" id="36336779"/>
<comment type="caution">
    <text evidence="2">The sequence shown here is derived from an EMBL/GenBank/DDBJ whole genome shotgun (WGS) entry which is preliminary data.</text>
</comment>
<sequence length="211" mass="24554">MLNKSRYYLSSFTLFVNETYIVFFFGVLFFEAMTSKRKIESAKTLKAQLVAFNTSATSYSKILSACCSMLCVLQGTKFYKPDQRNKIYCFNLRTCICLIQSSTTLLRKVIVTSTYNKHFSRPVKFSTYLYINDQILMNLSLELKGAPVSFLTATESHWERRKDNYKQLCHGSCIVSTKTFENLSWINDILKSYFIIALTLPKRYNRLNLQI</sequence>
<feature type="transmembrane region" description="Helical" evidence="1">
    <location>
        <begin position="12"/>
        <end position="30"/>
    </location>
</feature>
<evidence type="ECO:0000313" key="3">
    <source>
        <dbReference type="Proteomes" id="UP000019149"/>
    </source>
</evidence>
<gene>
    <name evidence="2" type="ORF">EGR_01064</name>
</gene>
<keyword evidence="3" id="KW-1185">Reference proteome</keyword>
<dbReference type="RefSeq" id="XP_024355132.1">
    <property type="nucleotide sequence ID" value="XM_024490313.1"/>
</dbReference>
<dbReference type="AlphaFoldDB" id="W6UTG2"/>
<dbReference type="GeneID" id="36336779"/>
<keyword evidence="1" id="KW-1133">Transmembrane helix</keyword>
<accession>W6UTG2</accession>
<proteinExistence type="predicted"/>
<dbReference type="EMBL" id="APAU02000004">
    <property type="protein sequence ID" value="EUB63936.1"/>
    <property type="molecule type" value="Genomic_DNA"/>
</dbReference>
<reference evidence="2 3" key="1">
    <citation type="journal article" date="2013" name="Nat. Genet.">
        <title>The genome of the hydatid tapeworm Echinococcus granulosus.</title>
        <authorList>
            <person name="Zheng H."/>
            <person name="Zhang W."/>
            <person name="Zhang L."/>
            <person name="Zhang Z."/>
            <person name="Li J."/>
            <person name="Lu G."/>
            <person name="Zhu Y."/>
            <person name="Wang Y."/>
            <person name="Huang Y."/>
            <person name="Liu J."/>
            <person name="Kang H."/>
            <person name="Chen J."/>
            <person name="Wang L."/>
            <person name="Chen A."/>
            <person name="Yu S."/>
            <person name="Gao Z."/>
            <person name="Jin L."/>
            <person name="Gu W."/>
            <person name="Wang Z."/>
            <person name="Zhao L."/>
            <person name="Shi B."/>
            <person name="Wen H."/>
            <person name="Lin R."/>
            <person name="Jones M.K."/>
            <person name="Brejova B."/>
            <person name="Vinar T."/>
            <person name="Zhao G."/>
            <person name="McManus D.P."/>
            <person name="Chen Z."/>
            <person name="Zhou Y."/>
            <person name="Wang S."/>
        </authorList>
    </citation>
    <scope>NUCLEOTIDE SEQUENCE [LARGE SCALE GENOMIC DNA]</scope>
</reference>
<organism evidence="2 3">
    <name type="scientific">Echinococcus granulosus</name>
    <name type="common">Hydatid tapeworm</name>
    <dbReference type="NCBI Taxonomy" id="6210"/>
    <lineage>
        <taxon>Eukaryota</taxon>
        <taxon>Metazoa</taxon>
        <taxon>Spiralia</taxon>
        <taxon>Lophotrochozoa</taxon>
        <taxon>Platyhelminthes</taxon>
        <taxon>Cestoda</taxon>
        <taxon>Eucestoda</taxon>
        <taxon>Cyclophyllidea</taxon>
        <taxon>Taeniidae</taxon>
        <taxon>Echinococcus</taxon>
        <taxon>Echinococcus granulosus group</taxon>
    </lineage>
</organism>
<evidence type="ECO:0000313" key="2">
    <source>
        <dbReference type="EMBL" id="EUB63936.1"/>
    </source>
</evidence>
<dbReference type="Proteomes" id="UP000019149">
    <property type="component" value="Unassembled WGS sequence"/>
</dbReference>
<protein>
    <submittedName>
        <fullName evidence="2">Uncharacterized protein</fullName>
    </submittedName>
</protein>